<protein>
    <recommendedName>
        <fullName evidence="4">DUF4034 domain-containing protein</fullName>
    </recommendedName>
</protein>
<dbReference type="Proteomes" id="UP000198339">
    <property type="component" value="Unassembled WGS sequence"/>
</dbReference>
<dbReference type="InterPro" id="IPR046732">
    <property type="entry name" value="DUF6624"/>
</dbReference>
<keyword evidence="1" id="KW-0732">Signal</keyword>
<proteinExistence type="predicted"/>
<dbReference type="OrthoDB" id="7446297at2"/>
<feature type="chain" id="PRO_5012421441" description="DUF4034 domain-containing protein" evidence="1">
    <location>
        <begin position="21"/>
        <end position="347"/>
    </location>
</feature>
<name>A0A239HJN3_9SPHN</name>
<evidence type="ECO:0000313" key="2">
    <source>
        <dbReference type="EMBL" id="SNS81268.1"/>
    </source>
</evidence>
<dbReference type="RefSeq" id="WP_089215721.1">
    <property type="nucleotide sequence ID" value="NZ_FZPA01000005.1"/>
</dbReference>
<dbReference type="EMBL" id="FZPA01000005">
    <property type="protein sequence ID" value="SNS81268.1"/>
    <property type="molecule type" value="Genomic_DNA"/>
</dbReference>
<feature type="signal peptide" evidence="1">
    <location>
        <begin position="1"/>
        <end position="20"/>
    </location>
</feature>
<evidence type="ECO:0000256" key="1">
    <source>
        <dbReference type="SAM" id="SignalP"/>
    </source>
</evidence>
<evidence type="ECO:0008006" key="4">
    <source>
        <dbReference type="Google" id="ProtNLM"/>
    </source>
</evidence>
<keyword evidence="3" id="KW-1185">Reference proteome</keyword>
<gene>
    <name evidence="2" type="ORF">SAMN06295955_105182</name>
</gene>
<evidence type="ECO:0000313" key="3">
    <source>
        <dbReference type="Proteomes" id="UP000198339"/>
    </source>
</evidence>
<reference evidence="2 3" key="1">
    <citation type="submission" date="2017-06" db="EMBL/GenBank/DDBJ databases">
        <authorList>
            <person name="Kim H.J."/>
            <person name="Triplett B.A."/>
        </authorList>
    </citation>
    <scope>NUCLEOTIDE SEQUENCE [LARGE SCALE GENOMIC DNA]</scope>
    <source>
        <strain evidence="2 3">DS15</strain>
    </source>
</reference>
<dbReference type="AlphaFoldDB" id="A0A239HJN3"/>
<dbReference type="Pfam" id="PF20329">
    <property type="entry name" value="DUF6624"/>
    <property type="match status" value="1"/>
</dbReference>
<accession>A0A239HJN3</accession>
<organism evidence="2 3">
    <name type="scientific">Sphingopyxis indica</name>
    <dbReference type="NCBI Taxonomy" id="436663"/>
    <lineage>
        <taxon>Bacteria</taxon>
        <taxon>Pseudomonadati</taxon>
        <taxon>Pseudomonadota</taxon>
        <taxon>Alphaproteobacteria</taxon>
        <taxon>Sphingomonadales</taxon>
        <taxon>Sphingomonadaceae</taxon>
        <taxon>Sphingopyxis</taxon>
    </lineage>
</organism>
<sequence>MALRGLWLALFIGASIPAAASAQTPPPDALKPYVTDGAFDPGDFGWMAGRFADEGSTARAAWDSIKAYDKACFAAATVKAKAALAAIDAEAEMLPPGPYGDALCRAVSAAANLDVASEIERAALPARLAEARQLWNFAVRGGRMGLSIAVSAVEPPKSEDARTLIGATFREQLARHMLSWGAEEGDPRLPAELRPLFDYLTWAMIATEDRRNRKMLRGYIAEKGWPTISAVGKEASHAAWLLAQHADEDPALQVEALRLMEPLAKTGEASKSDYAYLYDRVMLKLTGKQRYATQFGACEAGHAVRPLLPMAQDDPVLIDAARTEMELGPLADYRKSMDETFGACGGD</sequence>